<sequence>MGVLEEMEAMSTKGQPQDSVTRDESTCLASEIKGSPCQQGDDSDCAEIRGSQVQLPEDILRHIHTFMQMQDAALAACVSLSFLRSWRCYPKLMLSVDSLHIKEDASRKDEIKREFISRVDHILQNHSGMGVKAFSLHTYPCSDLHPSYVDHWLQIAITPGIEKFELSMFGRHDTKYNFPCSVLSSERRSSIRSFFLAVCSFHSAAQVGCMSSLTNLRLHSVNVTGEELYGFLSNSCALKQFYLSNCEDIIWLKIPCLLKQLDILHVFGCLKLQMIESNAPKLSTFSYAGDAICISLGDALHVRRVDFRHDRSPGALYYARTKLPLIAPKVQTLVLSTRSETVNTPMASCKFLQLKYLEIVLCAPIFPSGYNFYSLVSFLDASPALETFVLRIALPTIRPDSIIEDSGGDSSRPQCLSDQCHDRLKNVMITGFCSAKSMIQLTIHIIEKTKSLMCLTLDTTRGHDRRFAKIDKCLRLSKDALVEAEKARVAIQRYVEGRVPSTVNLKVIEPCSKCI</sequence>
<feature type="region of interest" description="Disordered" evidence="1">
    <location>
        <begin position="1"/>
        <end position="25"/>
    </location>
</feature>
<evidence type="ECO:0000259" key="2">
    <source>
        <dbReference type="Pfam" id="PF23622"/>
    </source>
</evidence>
<dbReference type="Pfam" id="PF23622">
    <property type="entry name" value="LRR_At1g61320_AtMIF1"/>
    <property type="match status" value="1"/>
</dbReference>
<dbReference type="Proteomes" id="UP001497457">
    <property type="component" value="Chromosome 16b"/>
</dbReference>
<dbReference type="Gene3D" id="3.80.10.10">
    <property type="entry name" value="Ribonuclease Inhibitor"/>
    <property type="match status" value="1"/>
</dbReference>
<evidence type="ECO:0000313" key="4">
    <source>
        <dbReference type="Proteomes" id="UP001497457"/>
    </source>
</evidence>
<dbReference type="AlphaFoldDB" id="A0ABC8Y8M3"/>
<dbReference type="PANTHER" id="PTHR34145:SF14">
    <property type="entry name" value="EXPRESSED PROTEIN"/>
    <property type="match status" value="1"/>
</dbReference>
<protein>
    <recommendedName>
        <fullName evidence="2">At1g61320/AtMIF1 LRR domain-containing protein</fullName>
    </recommendedName>
</protein>
<gene>
    <name evidence="3" type="ORF">URODEC1_LOCUS30943</name>
</gene>
<dbReference type="PANTHER" id="PTHR34145">
    <property type="entry name" value="OS02G0105600 PROTEIN"/>
    <property type="match status" value="1"/>
</dbReference>
<dbReference type="EMBL" id="OZ075126">
    <property type="protein sequence ID" value="CAL4938031.1"/>
    <property type="molecule type" value="Genomic_DNA"/>
</dbReference>
<dbReference type="InterPro" id="IPR032675">
    <property type="entry name" value="LRR_dom_sf"/>
</dbReference>
<name>A0ABC8Y8M3_9POAL</name>
<proteinExistence type="predicted"/>
<evidence type="ECO:0000313" key="3">
    <source>
        <dbReference type="EMBL" id="CAL4938031.1"/>
    </source>
</evidence>
<accession>A0ABC8Y8M3</accession>
<feature type="domain" description="At1g61320/AtMIF1 LRR" evidence="2">
    <location>
        <begin position="122"/>
        <end position="512"/>
    </location>
</feature>
<dbReference type="InterPro" id="IPR053772">
    <property type="entry name" value="At1g61320/At1g61330-like"/>
</dbReference>
<organism evidence="3 4">
    <name type="scientific">Urochloa decumbens</name>
    <dbReference type="NCBI Taxonomy" id="240449"/>
    <lineage>
        <taxon>Eukaryota</taxon>
        <taxon>Viridiplantae</taxon>
        <taxon>Streptophyta</taxon>
        <taxon>Embryophyta</taxon>
        <taxon>Tracheophyta</taxon>
        <taxon>Spermatophyta</taxon>
        <taxon>Magnoliopsida</taxon>
        <taxon>Liliopsida</taxon>
        <taxon>Poales</taxon>
        <taxon>Poaceae</taxon>
        <taxon>PACMAD clade</taxon>
        <taxon>Panicoideae</taxon>
        <taxon>Panicodae</taxon>
        <taxon>Paniceae</taxon>
        <taxon>Melinidinae</taxon>
        <taxon>Urochloa</taxon>
    </lineage>
</organism>
<dbReference type="InterPro" id="IPR055357">
    <property type="entry name" value="LRR_At1g61320_AtMIF1"/>
</dbReference>
<reference evidence="3" key="1">
    <citation type="submission" date="2024-10" db="EMBL/GenBank/DDBJ databases">
        <authorList>
            <person name="Ryan C."/>
        </authorList>
    </citation>
    <scope>NUCLEOTIDE SEQUENCE [LARGE SCALE GENOMIC DNA]</scope>
</reference>
<keyword evidence="4" id="KW-1185">Reference proteome</keyword>
<evidence type="ECO:0000256" key="1">
    <source>
        <dbReference type="SAM" id="MobiDB-lite"/>
    </source>
</evidence>
<dbReference type="SUPFAM" id="SSF52058">
    <property type="entry name" value="L domain-like"/>
    <property type="match status" value="1"/>
</dbReference>